<name>A0ABX1JHI0_9PSEU</name>
<comment type="caution">
    <text evidence="1">The sequence shown here is derived from an EMBL/GenBank/DDBJ whole genome shotgun (WGS) entry which is preliminary data.</text>
</comment>
<keyword evidence="1" id="KW-0238">DNA-binding</keyword>
<reference evidence="1 2" key="1">
    <citation type="submission" date="2020-04" db="EMBL/GenBank/DDBJ databases">
        <title>Novel species.</title>
        <authorList>
            <person name="Teo W.F.A."/>
            <person name="Lipun K."/>
            <person name="Srisuk N."/>
            <person name="Duangmal K."/>
        </authorList>
    </citation>
    <scope>NUCLEOTIDE SEQUENCE [LARGE SCALE GENOMIC DNA]</scope>
    <source>
        <strain evidence="1 2">K13G38</strain>
    </source>
</reference>
<accession>A0ABX1JHI0</accession>
<dbReference type="RefSeq" id="WP_168522742.1">
    <property type="nucleotide sequence ID" value="NZ_JAAXLS010000063.1"/>
</dbReference>
<evidence type="ECO:0000313" key="2">
    <source>
        <dbReference type="Proteomes" id="UP000715441"/>
    </source>
</evidence>
<keyword evidence="2" id="KW-1185">Reference proteome</keyword>
<protein>
    <submittedName>
        <fullName evidence="1">DNA-binding protein</fullName>
    </submittedName>
</protein>
<organism evidence="1 2">
    <name type="scientific">Amycolatopsis acididurans</name>
    <dbReference type="NCBI Taxonomy" id="2724524"/>
    <lineage>
        <taxon>Bacteria</taxon>
        <taxon>Bacillati</taxon>
        <taxon>Actinomycetota</taxon>
        <taxon>Actinomycetes</taxon>
        <taxon>Pseudonocardiales</taxon>
        <taxon>Pseudonocardiaceae</taxon>
        <taxon>Amycolatopsis</taxon>
    </lineage>
</organism>
<gene>
    <name evidence="1" type="ORF">HFP15_38115</name>
</gene>
<dbReference type="GO" id="GO:0003677">
    <property type="term" value="F:DNA binding"/>
    <property type="evidence" value="ECO:0007669"/>
    <property type="project" value="UniProtKB-KW"/>
</dbReference>
<proteinExistence type="predicted"/>
<sequence length="194" mass="20385">MTVALKDTLAKAGLRVDAEEFLALVEEAASRLAPGNPEPAQYFTADQREALTEVGLDLSPRRDGEPDPRARTVAAHAVLADSALSAGDAARALGVDPSRIRHKLAARRLTGWKDQGGWRLPAWQFTGGATLPGLEVVLAAVPEDQPALVVAAFMTTRQDDLLIGGERVTPRQWLLAGGPPEPVAALASTLGTAA</sequence>
<dbReference type="Proteomes" id="UP000715441">
    <property type="component" value="Unassembled WGS sequence"/>
</dbReference>
<dbReference type="EMBL" id="JAAXLS010000063">
    <property type="protein sequence ID" value="NKQ58676.1"/>
    <property type="molecule type" value="Genomic_DNA"/>
</dbReference>
<evidence type="ECO:0000313" key="1">
    <source>
        <dbReference type="EMBL" id="NKQ58676.1"/>
    </source>
</evidence>